<organism evidence="1 2">
    <name type="scientific">Actinomadura gamaensis</name>
    <dbReference type="NCBI Taxonomy" id="1763541"/>
    <lineage>
        <taxon>Bacteria</taxon>
        <taxon>Bacillati</taxon>
        <taxon>Actinomycetota</taxon>
        <taxon>Actinomycetes</taxon>
        <taxon>Streptosporangiales</taxon>
        <taxon>Thermomonosporaceae</taxon>
        <taxon>Actinomadura</taxon>
    </lineage>
</organism>
<evidence type="ECO:0000313" key="1">
    <source>
        <dbReference type="EMBL" id="MFC4906230.1"/>
    </source>
</evidence>
<name>A0ABV9TQ63_9ACTN</name>
<evidence type="ECO:0008006" key="3">
    <source>
        <dbReference type="Google" id="ProtNLM"/>
    </source>
</evidence>
<proteinExistence type="predicted"/>
<keyword evidence="2" id="KW-1185">Reference proteome</keyword>
<dbReference type="RefSeq" id="WP_378251945.1">
    <property type="nucleotide sequence ID" value="NZ_JBHSIT010000001.1"/>
</dbReference>
<gene>
    <name evidence="1" type="ORF">ACFPCY_02780</name>
</gene>
<sequence length="107" mass="12195">MHESAELSARGADYAARLPSSIDELRGPVTGPVELPLRVVWSGRRTYDLDDVRQRLLLYALLLSEAPAADLRQWVNRDLLVEQWPKLRQMLSPARRRAWESMLLGSA</sequence>
<protein>
    <recommendedName>
        <fullName evidence="3">Transcriptional regulator</fullName>
    </recommendedName>
</protein>
<comment type="caution">
    <text evidence="1">The sequence shown here is derived from an EMBL/GenBank/DDBJ whole genome shotgun (WGS) entry which is preliminary data.</text>
</comment>
<dbReference type="Proteomes" id="UP001595872">
    <property type="component" value="Unassembled WGS sequence"/>
</dbReference>
<accession>A0ABV9TQ63</accession>
<reference evidence="2" key="1">
    <citation type="journal article" date="2019" name="Int. J. Syst. Evol. Microbiol.">
        <title>The Global Catalogue of Microorganisms (GCM) 10K type strain sequencing project: providing services to taxonomists for standard genome sequencing and annotation.</title>
        <authorList>
            <consortium name="The Broad Institute Genomics Platform"/>
            <consortium name="The Broad Institute Genome Sequencing Center for Infectious Disease"/>
            <person name="Wu L."/>
            <person name="Ma J."/>
        </authorList>
    </citation>
    <scope>NUCLEOTIDE SEQUENCE [LARGE SCALE GENOMIC DNA]</scope>
    <source>
        <strain evidence="2">KLKA75</strain>
    </source>
</reference>
<evidence type="ECO:0000313" key="2">
    <source>
        <dbReference type="Proteomes" id="UP001595872"/>
    </source>
</evidence>
<dbReference type="EMBL" id="JBHSIT010000001">
    <property type="protein sequence ID" value="MFC4906230.1"/>
    <property type="molecule type" value="Genomic_DNA"/>
</dbReference>